<dbReference type="EMBL" id="JANKHO010000494">
    <property type="protein sequence ID" value="KAJ3509223.1"/>
    <property type="molecule type" value="Genomic_DNA"/>
</dbReference>
<sequence length="317" mass="35643">MLNSRADEVSALGYVVWAENSRGKRHKIERIERDESSGNKLKVYLRQYTSTRHDTMRFQLSWRSTEHQTHHCLCTTTVSPLQHDQGKRHCFIPKNSNDLSITGRSGCLTDLFQAALPPAASPGSYVATATLKIKRVKAKLTTEAAAKIGNVKRYFPSLPDFGEENILVEEPPKIFEFEFHHGELAIGGTPQAVPARIAKRKQIELEDSDSDDNNRPSPDNSTPILVQAPNNYKRPRVSDSYSQPSASGSSSQGTIHLERRLTPPSIPSAPSNLDKNIQKLKGIMEERQMLERELEKRVKEEEAKNEIVRQALAKYST</sequence>
<evidence type="ECO:0000313" key="4">
    <source>
        <dbReference type="Proteomes" id="UP001148786"/>
    </source>
</evidence>
<protein>
    <submittedName>
        <fullName evidence="3">Uncharacterized protein</fullName>
    </submittedName>
</protein>
<organism evidence="3 4">
    <name type="scientific">Agrocybe chaxingu</name>
    <dbReference type="NCBI Taxonomy" id="84603"/>
    <lineage>
        <taxon>Eukaryota</taxon>
        <taxon>Fungi</taxon>
        <taxon>Dikarya</taxon>
        <taxon>Basidiomycota</taxon>
        <taxon>Agaricomycotina</taxon>
        <taxon>Agaricomycetes</taxon>
        <taxon>Agaricomycetidae</taxon>
        <taxon>Agaricales</taxon>
        <taxon>Agaricineae</taxon>
        <taxon>Strophariaceae</taxon>
        <taxon>Agrocybe</taxon>
    </lineage>
</organism>
<accession>A0A9W8K8F5</accession>
<dbReference type="AlphaFoldDB" id="A0A9W8K8F5"/>
<evidence type="ECO:0000256" key="1">
    <source>
        <dbReference type="SAM" id="Coils"/>
    </source>
</evidence>
<reference evidence="3" key="1">
    <citation type="submission" date="2022-07" db="EMBL/GenBank/DDBJ databases">
        <title>Genome Sequence of Agrocybe chaxingu.</title>
        <authorList>
            <person name="Buettner E."/>
        </authorList>
    </citation>
    <scope>NUCLEOTIDE SEQUENCE</scope>
    <source>
        <strain evidence="3">MP-N11</strain>
    </source>
</reference>
<name>A0A9W8K8F5_9AGAR</name>
<dbReference type="Proteomes" id="UP001148786">
    <property type="component" value="Unassembled WGS sequence"/>
</dbReference>
<evidence type="ECO:0000313" key="3">
    <source>
        <dbReference type="EMBL" id="KAJ3509223.1"/>
    </source>
</evidence>
<keyword evidence="4" id="KW-1185">Reference proteome</keyword>
<keyword evidence="1" id="KW-0175">Coiled coil</keyword>
<feature type="compositionally biased region" description="Low complexity" evidence="2">
    <location>
        <begin position="238"/>
        <end position="251"/>
    </location>
</feature>
<proteinExistence type="predicted"/>
<feature type="region of interest" description="Disordered" evidence="2">
    <location>
        <begin position="204"/>
        <end position="256"/>
    </location>
</feature>
<feature type="coiled-coil region" evidence="1">
    <location>
        <begin position="273"/>
        <end position="311"/>
    </location>
</feature>
<gene>
    <name evidence="3" type="ORF">NLJ89_g5331</name>
</gene>
<evidence type="ECO:0000256" key="2">
    <source>
        <dbReference type="SAM" id="MobiDB-lite"/>
    </source>
</evidence>
<comment type="caution">
    <text evidence="3">The sequence shown here is derived from an EMBL/GenBank/DDBJ whole genome shotgun (WGS) entry which is preliminary data.</text>
</comment>
<dbReference type="OrthoDB" id="10533401at2759"/>